<feature type="non-terminal residue" evidence="1">
    <location>
        <position position="1"/>
    </location>
</feature>
<protein>
    <submittedName>
        <fullName evidence="1">Uncharacterized protein</fullName>
    </submittedName>
</protein>
<proteinExistence type="predicted"/>
<organism evidence="1 2">
    <name type="scientific">Protopolystoma xenopodis</name>
    <dbReference type="NCBI Taxonomy" id="117903"/>
    <lineage>
        <taxon>Eukaryota</taxon>
        <taxon>Metazoa</taxon>
        <taxon>Spiralia</taxon>
        <taxon>Lophotrochozoa</taxon>
        <taxon>Platyhelminthes</taxon>
        <taxon>Monogenea</taxon>
        <taxon>Polyopisthocotylea</taxon>
        <taxon>Polystomatidea</taxon>
        <taxon>Polystomatidae</taxon>
        <taxon>Protopolystoma</taxon>
    </lineage>
</organism>
<evidence type="ECO:0000313" key="2">
    <source>
        <dbReference type="Proteomes" id="UP000784294"/>
    </source>
</evidence>
<name>A0A3S5C2J1_9PLAT</name>
<dbReference type="OrthoDB" id="2405412at2759"/>
<keyword evidence="2" id="KW-1185">Reference proteome</keyword>
<reference evidence="1" key="1">
    <citation type="submission" date="2018-11" db="EMBL/GenBank/DDBJ databases">
        <authorList>
            <consortium name="Pathogen Informatics"/>
        </authorList>
    </citation>
    <scope>NUCLEOTIDE SEQUENCE</scope>
</reference>
<accession>A0A3S5C2J1</accession>
<dbReference type="Proteomes" id="UP000784294">
    <property type="component" value="Unassembled WGS sequence"/>
</dbReference>
<sequence>GHLITQLADAETSLPGYRIHGSSQLGHPAAHLLDVLPFHVPLACFFEKPFPSTLESISENVSANPNEQDQGFSV</sequence>
<gene>
    <name evidence="1" type="ORF">PXEA_LOCUS24617</name>
</gene>
<comment type="caution">
    <text evidence="1">The sequence shown here is derived from an EMBL/GenBank/DDBJ whole genome shotgun (WGS) entry which is preliminary data.</text>
</comment>
<dbReference type="EMBL" id="CAAALY010119453">
    <property type="protein sequence ID" value="VEL31177.1"/>
    <property type="molecule type" value="Genomic_DNA"/>
</dbReference>
<dbReference type="AlphaFoldDB" id="A0A3S5C2J1"/>
<evidence type="ECO:0000313" key="1">
    <source>
        <dbReference type="EMBL" id="VEL31177.1"/>
    </source>
</evidence>